<dbReference type="AlphaFoldDB" id="A0A4R2I3H1"/>
<feature type="transmembrane region" description="Helical" evidence="4">
    <location>
        <begin position="193"/>
        <end position="219"/>
    </location>
</feature>
<evidence type="ECO:0000256" key="1">
    <source>
        <dbReference type="ARBA" id="ARBA00022737"/>
    </source>
</evidence>
<sequence length="569" mass="59851">MGGPAAAYERNPKRAIRTGRMSSPQPPAPSPRVVPIALIVAAIVCVLEPGVHGDWGRDDYFQLAFARLVGSPWPLFAHDHFPVPGSVFRPLGFASMWLGVQLFGSDYAAHAWSDVALHAAVALALFALLRRLRIAPWPAALATLAFALHPAATGPALWWSARFDLLATLFVLLALVAAVEYRDHGDRRWLAAALLAALAAMLSKEIGLVAVAAAGVLWLRQALTVTAQRRRALFACVGAALCAAVYFGWRARVLGTAASGITGTTPLGEAILAGIGTWLQQAPGYLTFWPRLDGFARGALVVLALASLPALRGTRLPGRDDVATVLCGLVLLVSPALLQAPVAALNAHPLGTGESAIEAAMQSRLYYLGIAGGAIVLATALDRAWRTRFAAYGPLLGAIAAGVLVAFGVTARRDAQAFTEGSVRNAAVAHAAVDAVDALALPTTPCHVVFLGIDPAPEWSVYVSMDSVVKALDADLARVAPCWFHANYPTWFFLMPASVDASAALPYRPLQDEGRTVPWLHVGGATIAYLDAHVAADADARARYLRWNGRGFDEVGADAAALPAGSGPP</sequence>
<keyword evidence="4" id="KW-0472">Membrane</keyword>
<evidence type="ECO:0008006" key="7">
    <source>
        <dbReference type="Google" id="ProtNLM"/>
    </source>
</evidence>
<feature type="transmembrane region" description="Helical" evidence="4">
    <location>
        <begin position="365"/>
        <end position="382"/>
    </location>
</feature>
<keyword evidence="4" id="KW-0812">Transmembrane</keyword>
<name>A0A4R2I3H1_9GAMM</name>
<dbReference type="InterPro" id="IPR052346">
    <property type="entry name" value="O-mannosyl-transferase_TMTC"/>
</dbReference>
<feature type="transmembrane region" description="Helical" evidence="4">
    <location>
        <begin position="323"/>
        <end position="345"/>
    </location>
</feature>
<evidence type="ECO:0000256" key="2">
    <source>
        <dbReference type="ARBA" id="ARBA00022803"/>
    </source>
</evidence>
<feature type="transmembrane region" description="Helical" evidence="4">
    <location>
        <begin position="294"/>
        <end position="311"/>
    </location>
</feature>
<evidence type="ECO:0000256" key="4">
    <source>
        <dbReference type="SAM" id="Phobius"/>
    </source>
</evidence>
<evidence type="ECO:0000256" key="3">
    <source>
        <dbReference type="SAM" id="MobiDB-lite"/>
    </source>
</evidence>
<gene>
    <name evidence="5" type="ORF">EV148_108104</name>
</gene>
<keyword evidence="4" id="KW-1133">Transmembrane helix</keyword>
<evidence type="ECO:0000313" key="6">
    <source>
        <dbReference type="Proteomes" id="UP000294862"/>
    </source>
</evidence>
<dbReference type="EMBL" id="SLWQ01000008">
    <property type="protein sequence ID" value="TCO38266.1"/>
    <property type="molecule type" value="Genomic_DNA"/>
</dbReference>
<dbReference type="PANTHER" id="PTHR44227:SF3">
    <property type="entry name" value="PROTEIN O-MANNOSYL-TRANSFERASE TMTC4"/>
    <property type="match status" value="1"/>
</dbReference>
<evidence type="ECO:0000313" key="5">
    <source>
        <dbReference type="EMBL" id="TCO38266.1"/>
    </source>
</evidence>
<proteinExistence type="predicted"/>
<dbReference type="PANTHER" id="PTHR44227">
    <property type="match status" value="1"/>
</dbReference>
<reference evidence="5 6" key="1">
    <citation type="journal article" date="2015" name="Stand. Genomic Sci.">
        <title>Genomic Encyclopedia of Bacterial and Archaeal Type Strains, Phase III: the genomes of soil and plant-associated and newly described type strains.</title>
        <authorList>
            <person name="Whitman W.B."/>
            <person name="Woyke T."/>
            <person name="Klenk H.P."/>
            <person name="Zhou Y."/>
            <person name="Lilburn T.G."/>
            <person name="Beck B.J."/>
            <person name="De Vos P."/>
            <person name="Vandamme P."/>
            <person name="Eisen J.A."/>
            <person name="Garrity G."/>
            <person name="Hugenholtz P."/>
            <person name="Kyrpides N.C."/>
        </authorList>
    </citation>
    <scope>NUCLEOTIDE SEQUENCE [LARGE SCALE GENOMIC DNA]</scope>
    <source>
        <strain evidence="5 6">A3</strain>
    </source>
</reference>
<feature type="transmembrane region" description="Helical" evidence="4">
    <location>
        <begin position="231"/>
        <end position="249"/>
    </location>
</feature>
<keyword evidence="2" id="KW-0802">TPR repeat</keyword>
<feature type="transmembrane region" description="Helical" evidence="4">
    <location>
        <begin position="165"/>
        <end position="181"/>
    </location>
</feature>
<feature type="transmembrane region" description="Helical" evidence="4">
    <location>
        <begin position="141"/>
        <end position="159"/>
    </location>
</feature>
<dbReference type="Proteomes" id="UP000294862">
    <property type="component" value="Unassembled WGS sequence"/>
</dbReference>
<feature type="region of interest" description="Disordered" evidence="3">
    <location>
        <begin position="1"/>
        <end position="29"/>
    </location>
</feature>
<keyword evidence="6" id="KW-1185">Reference proteome</keyword>
<comment type="caution">
    <text evidence="5">The sequence shown here is derived from an EMBL/GenBank/DDBJ whole genome shotgun (WGS) entry which is preliminary data.</text>
</comment>
<organism evidence="5 6">
    <name type="scientific">Dokdonella fugitiva</name>
    <dbReference type="NCBI Taxonomy" id="328517"/>
    <lineage>
        <taxon>Bacteria</taxon>
        <taxon>Pseudomonadati</taxon>
        <taxon>Pseudomonadota</taxon>
        <taxon>Gammaproteobacteria</taxon>
        <taxon>Lysobacterales</taxon>
        <taxon>Rhodanobacteraceae</taxon>
        <taxon>Dokdonella</taxon>
    </lineage>
</organism>
<protein>
    <recommendedName>
        <fullName evidence="7">Glycosyltransferase RgtA/B/C/D-like domain-containing protein</fullName>
    </recommendedName>
</protein>
<feature type="transmembrane region" description="Helical" evidence="4">
    <location>
        <begin position="389"/>
        <end position="409"/>
    </location>
</feature>
<keyword evidence="1" id="KW-0677">Repeat</keyword>
<accession>A0A4R2I3H1</accession>